<evidence type="ECO:0000256" key="6">
    <source>
        <dbReference type="ARBA" id="ARBA00022777"/>
    </source>
</evidence>
<keyword evidence="4" id="KW-0808">Transferase</keyword>
<dbReference type="InterPro" id="IPR003594">
    <property type="entry name" value="HATPase_dom"/>
</dbReference>
<dbReference type="Pfam" id="PF00512">
    <property type="entry name" value="HisKA"/>
    <property type="match status" value="1"/>
</dbReference>
<dbReference type="Proteomes" id="UP001268089">
    <property type="component" value="Unassembled WGS sequence"/>
</dbReference>
<dbReference type="EC" id="2.7.13.3" evidence="2"/>
<dbReference type="Gene3D" id="3.40.50.2300">
    <property type="match status" value="1"/>
</dbReference>
<dbReference type="SUPFAM" id="SSF52172">
    <property type="entry name" value="CheY-like"/>
    <property type="match status" value="1"/>
</dbReference>
<dbReference type="InterPro" id="IPR004358">
    <property type="entry name" value="Sig_transdc_His_kin-like_C"/>
</dbReference>
<dbReference type="SMART" id="SM00388">
    <property type="entry name" value="HisKA"/>
    <property type="match status" value="1"/>
</dbReference>
<comment type="catalytic activity">
    <reaction evidence="1">
        <text>ATP + protein L-histidine = ADP + protein N-phospho-L-histidine.</text>
        <dbReference type="EC" id="2.7.13.3"/>
    </reaction>
</comment>
<reference evidence="12 13" key="1">
    <citation type="submission" date="2023-07" db="EMBL/GenBank/DDBJ databases">
        <title>Sorghum-associated microbial communities from plants grown in Nebraska, USA.</title>
        <authorList>
            <person name="Schachtman D."/>
        </authorList>
    </citation>
    <scope>NUCLEOTIDE SEQUENCE [LARGE SCALE GENOMIC DNA]</scope>
    <source>
        <strain evidence="12 13">BE308</strain>
    </source>
</reference>
<keyword evidence="8" id="KW-0902">Two-component regulatory system</keyword>
<dbReference type="InterPro" id="IPR003661">
    <property type="entry name" value="HisK_dim/P_dom"/>
</dbReference>
<evidence type="ECO:0000256" key="8">
    <source>
        <dbReference type="ARBA" id="ARBA00023012"/>
    </source>
</evidence>
<evidence type="ECO:0000313" key="12">
    <source>
        <dbReference type="EMBL" id="MDR7308703.1"/>
    </source>
</evidence>
<feature type="domain" description="Histidine kinase" evidence="10">
    <location>
        <begin position="367"/>
        <end position="590"/>
    </location>
</feature>
<evidence type="ECO:0000256" key="2">
    <source>
        <dbReference type="ARBA" id="ARBA00012438"/>
    </source>
</evidence>
<dbReference type="InterPro" id="IPR036097">
    <property type="entry name" value="HisK_dim/P_sf"/>
</dbReference>
<evidence type="ECO:0000256" key="9">
    <source>
        <dbReference type="PROSITE-ProRule" id="PRU00169"/>
    </source>
</evidence>
<dbReference type="SMART" id="SM00091">
    <property type="entry name" value="PAS"/>
    <property type="match status" value="2"/>
</dbReference>
<evidence type="ECO:0000259" key="10">
    <source>
        <dbReference type="PROSITE" id="PS50109"/>
    </source>
</evidence>
<name>A0ABU1ZTH8_9BURK</name>
<comment type="caution">
    <text evidence="12">The sequence shown here is derived from an EMBL/GenBank/DDBJ whole genome shotgun (WGS) entry which is preliminary data.</text>
</comment>
<dbReference type="Gene3D" id="3.30.565.10">
    <property type="entry name" value="Histidine kinase-like ATPase, C-terminal domain"/>
    <property type="match status" value="1"/>
</dbReference>
<dbReference type="PROSITE" id="PS50110">
    <property type="entry name" value="RESPONSE_REGULATORY"/>
    <property type="match status" value="1"/>
</dbReference>
<dbReference type="InterPro" id="IPR011006">
    <property type="entry name" value="CheY-like_superfamily"/>
</dbReference>
<dbReference type="CDD" id="cd00156">
    <property type="entry name" value="REC"/>
    <property type="match status" value="1"/>
</dbReference>
<gene>
    <name evidence="12" type="ORF">J2X15_004024</name>
</gene>
<dbReference type="Gene3D" id="1.10.287.130">
    <property type="match status" value="1"/>
</dbReference>
<accession>A0ABU1ZTH8</accession>
<dbReference type="InterPro" id="IPR001789">
    <property type="entry name" value="Sig_transdc_resp-reg_receiver"/>
</dbReference>
<dbReference type="SUPFAM" id="SSF47384">
    <property type="entry name" value="Homodimeric domain of signal transducing histidine kinase"/>
    <property type="match status" value="1"/>
</dbReference>
<dbReference type="SUPFAM" id="SSF55785">
    <property type="entry name" value="PYP-like sensor domain (PAS domain)"/>
    <property type="match status" value="2"/>
</dbReference>
<keyword evidence="5" id="KW-0547">Nucleotide-binding</keyword>
<protein>
    <recommendedName>
        <fullName evidence="2">histidine kinase</fullName>
        <ecNumber evidence="2">2.7.13.3</ecNumber>
    </recommendedName>
</protein>
<proteinExistence type="predicted"/>
<dbReference type="PANTHER" id="PTHR43065">
    <property type="entry name" value="SENSOR HISTIDINE KINASE"/>
    <property type="match status" value="1"/>
</dbReference>
<organism evidence="12 13">
    <name type="scientific">Rhodoferax saidenbachensis</name>
    <dbReference type="NCBI Taxonomy" id="1484693"/>
    <lineage>
        <taxon>Bacteria</taxon>
        <taxon>Pseudomonadati</taxon>
        <taxon>Pseudomonadota</taxon>
        <taxon>Betaproteobacteria</taxon>
        <taxon>Burkholderiales</taxon>
        <taxon>Comamonadaceae</taxon>
        <taxon>Rhodoferax</taxon>
    </lineage>
</organism>
<keyword evidence="13" id="KW-1185">Reference proteome</keyword>
<dbReference type="InterPro" id="IPR000014">
    <property type="entry name" value="PAS"/>
</dbReference>
<dbReference type="InterPro" id="IPR035965">
    <property type="entry name" value="PAS-like_dom_sf"/>
</dbReference>
<dbReference type="CDD" id="cd00082">
    <property type="entry name" value="HisKA"/>
    <property type="match status" value="1"/>
</dbReference>
<dbReference type="Gene3D" id="3.30.450.20">
    <property type="entry name" value="PAS domain"/>
    <property type="match status" value="2"/>
</dbReference>
<evidence type="ECO:0000256" key="7">
    <source>
        <dbReference type="ARBA" id="ARBA00022840"/>
    </source>
</evidence>
<dbReference type="InterPro" id="IPR036890">
    <property type="entry name" value="HATPase_C_sf"/>
</dbReference>
<dbReference type="Pfam" id="PF02518">
    <property type="entry name" value="HATPase_c"/>
    <property type="match status" value="1"/>
</dbReference>
<dbReference type="PROSITE" id="PS50109">
    <property type="entry name" value="HIS_KIN"/>
    <property type="match status" value="1"/>
</dbReference>
<keyword evidence="6" id="KW-0418">Kinase</keyword>
<dbReference type="Pfam" id="PF13188">
    <property type="entry name" value="PAS_8"/>
    <property type="match status" value="1"/>
</dbReference>
<evidence type="ECO:0000256" key="3">
    <source>
        <dbReference type="ARBA" id="ARBA00022553"/>
    </source>
</evidence>
<sequence length="734" mass="80149">MAALSRRKKIRLTARTGLPEREGRTKQHMIIDGYAPSQMIEDLRKYQAELEIQNKALRYSQQEAEGASERFATLFSNVPLALMVVDEEGLVLASNAMALRLFQPLESDAPLNFLLPFVDAEHADEVAVAFSSAKQEGTSEVNEVAFLAGSRGSFTGDLHIARIENPLDELAHFICAVIDQGPLLTQRHALQESAAVLRQRNEDLLLSENRMAAIINSSLDAILCIDEKQCITVFNPAATALFECPADQAFGAQLGHFLPDVELALSAGNVPAQAMLGEFTATTLLGKQIYVEISVSLERRLRTRAPLRLPDTDPADRRGEQSAHGAVTTIFARDLTAKKMAEAQRTALETQLRESQKMQAMGTMAGGIAHDFNNILSAILGNVDLAKQDTPADSPSLTSLYEIDKAGRRARDLVRQILTFSRNEPPKRTPIQLAEVVQETARLVKVALPPAVELRMEVPEQCDSVLADATQVEQALLNLCTNALLAIGQNKGSVTIELSSTDINLPFSDRFGLAPGRYVTLRVRDTGGGMSQETMQRIFEPFFTTRQVGQGTGLGLSVVHGIMQTHQGAIDVQSTLGQGSVFTLYFPATSQLPVAAAEPEVVQEVRGRGRHVMYVDDDQALVFLVARVLTRKGFAVTTFTDPHEAQAALQAQPEAFDLLVTDYNMPGYSGVDLLRHAKAIRPDLPVALASGYVTPEIEQRALQEGANALIYKPNDVNELCETVQRLISQNDAPH</sequence>
<feature type="modified residue" description="4-aspartylphosphate" evidence="9">
    <location>
        <position position="662"/>
    </location>
</feature>
<dbReference type="PRINTS" id="PR00344">
    <property type="entry name" value="BCTRLSENSOR"/>
</dbReference>
<dbReference type="PANTHER" id="PTHR43065:SF46">
    <property type="entry name" value="C4-DICARBOXYLATE TRANSPORT SENSOR PROTEIN DCTB"/>
    <property type="match status" value="1"/>
</dbReference>
<evidence type="ECO:0000256" key="4">
    <source>
        <dbReference type="ARBA" id="ARBA00022679"/>
    </source>
</evidence>
<dbReference type="InterPro" id="IPR013767">
    <property type="entry name" value="PAS_fold"/>
</dbReference>
<dbReference type="SMART" id="SM00387">
    <property type="entry name" value="HATPase_c"/>
    <property type="match status" value="1"/>
</dbReference>
<dbReference type="InterPro" id="IPR005467">
    <property type="entry name" value="His_kinase_dom"/>
</dbReference>
<evidence type="ECO:0000256" key="5">
    <source>
        <dbReference type="ARBA" id="ARBA00022741"/>
    </source>
</evidence>
<keyword evidence="3 9" id="KW-0597">Phosphoprotein</keyword>
<evidence type="ECO:0000313" key="13">
    <source>
        <dbReference type="Proteomes" id="UP001268089"/>
    </source>
</evidence>
<evidence type="ECO:0000259" key="11">
    <source>
        <dbReference type="PROSITE" id="PS50110"/>
    </source>
</evidence>
<dbReference type="SMART" id="SM00448">
    <property type="entry name" value="REC"/>
    <property type="match status" value="1"/>
</dbReference>
<dbReference type="CDD" id="cd00130">
    <property type="entry name" value="PAS"/>
    <property type="match status" value="2"/>
</dbReference>
<keyword evidence="7" id="KW-0067">ATP-binding</keyword>
<evidence type="ECO:0000256" key="1">
    <source>
        <dbReference type="ARBA" id="ARBA00000085"/>
    </source>
</evidence>
<dbReference type="Pfam" id="PF00072">
    <property type="entry name" value="Response_reg"/>
    <property type="match status" value="1"/>
</dbReference>
<dbReference type="SUPFAM" id="SSF55874">
    <property type="entry name" value="ATPase domain of HSP90 chaperone/DNA topoisomerase II/histidine kinase"/>
    <property type="match status" value="1"/>
</dbReference>
<dbReference type="Pfam" id="PF00989">
    <property type="entry name" value="PAS"/>
    <property type="match status" value="1"/>
</dbReference>
<dbReference type="EMBL" id="JAVDXO010000013">
    <property type="protein sequence ID" value="MDR7308703.1"/>
    <property type="molecule type" value="Genomic_DNA"/>
</dbReference>
<feature type="domain" description="Response regulatory" evidence="11">
    <location>
        <begin position="611"/>
        <end position="727"/>
    </location>
</feature>